<dbReference type="EMBL" id="LQOT01000004">
    <property type="protein sequence ID" value="ORV54105.1"/>
    <property type="molecule type" value="Genomic_DNA"/>
</dbReference>
<dbReference type="PRINTS" id="PR00598">
    <property type="entry name" value="HTHMARR"/>
</dbReference>
<organism evidence="2 3">
    <name type="scientific">Mycolicibacter engbaekii</name>
    <dbReference type="NCBI Taxonomy" id="188915"/>
    <lineage>
        <taxon>Bacteria</taxon>
        <taxon>Bacillati</taxon>
        <taxon>Actinomycetota</taxon>
        <taxon>Actinomycetes</taxon>
        <taxon>Mycobacteriales</taxon>
        <taxon>Mycobacteriaceae</taxon>
        <taxon>Mycolicibacter</taxon>
    </lineage>
</organism>
<dbReference type="InterPro" id="IPR039422">
    <property type="entry name" value="MarR/SlyA-like"/>
</dbReference>
<dbReference type="GO" id="GO:0003700">
    <property type="term" value="F:DNA-binding transcription factor activity"/>
    <property type="evidence" value="ECO:0007669"/>
    <property type="project" value="InterPro"/>
</dbReference>
<dbReference type="InterPro" id="IPR000835">
    <property type="entry name" value="HTH_MarR-typ"/>
</dbReference>
<evidence type="ECO:0000313" key="3">
    <source>
        <dbReference type="Proteomes" id="UP000193465"/>
    </source>
</evidence>
<evidence type="ECO:0000259" key="1">
    <source>
        <dbReference type="PROSITE" id="PS50995"/>
    </source>
</evidence>
<keyword evidence="3" id="KW-1185">Reference proteome</keyword>
<dbReference type="PROSITE" id="PS50995">
    <property type="entry name" value="HTH_MARR_2"/>
    <property type="match status" value="1"/>
</dbReference>
<dbReference type="RefSeq" id="WP_109560790.1">
    <property type="nucleotide sequence ID" value="NZ_LQOT01000004.1"/>
</dbReference>
<dbReference type="SUPFAM" id="SSF46785">
    <property type="entry name" value="Winged helix' DNA-binding domain"/>
    <property type="match status" value="1"/>
</dbReference>
<feature type="domain" description="HTH marR-type" evidence="1">
    <location>
        <begin position="1"/>
        <end position="146"/>
    </location>
</feature>
<accession>A0A1X1UBA5</accession>
<reference evidence="2 3" key="1">
    <citation type="submission" date="2016-01" db="EMBL/GenBank/DDBJ databases">
        <title>The new phylogeny of the genus Mycobacterium.</title>
        <authorList>
            <person name="Tarcisio F."/>
            <person name="Conor M."/>
            <person name="Antonella G."/>
            <person name="Elisabetta G."/>
            <person name="Giulia F.S."/>
            <person name="Sara T."/>
            <person name="Anna F."/>
            <person name="Clotilde B."/>
            <person name="Roberto B."/>
            <person name="Veronica D.S."/>
            <person name="Fabio R."/>
            <person name="Monica P."/>
            <person name="Olivier J."/>
            <person name="Enrico T."/>
            <person name="Nicola S."/>
        </authorList>
    </citation>
    <scope>NUCLEOTIDE SEQUENCE [LARGE SCALE GENOMIC DNA]</scope>
    <source>
        <strain evidence="2 3">ATCC 27353</strain>
    </source>
</reference>
<protein>
    <submittedName>
        <fullName evidence="2">MarR family transcriptional regulator</fullName>
    </submittedName>
</protein>
<sequence length="152" mass="17401">MDTRWLSQKEQRMWRGYLDSTRLLLRSLDRQLTADSGLSLSDFEILALLSEAPERRMRMNELADITVTTRSGVTRAVKRLTDAGWVRQVRCEEDKRGQYAELTESGINKLRTAAPGHVAAVRAGLFDSLSPREVELFSHSYARIRDNLLEHP</sequence>
<dbReference type="Pfam" id="PF12802">
    <property type="entry name" value="MarR_2"/>
    <property type="match status" value="1"/>
</dbReference>
<dbReference type="STRING" id="188915.AWC02_01265"/>
<dbReference type="PANTHER" id="PTHR33164:SF99">
    <property type="entry name" value="MARR FAMILY REGULATORY PROTEIN"/>
    <property type="match status" value="1"/>
</dbReference>
<dbReference type="Proteomes" id="UP000193465">
    <property type="component" value="Unassembled WGS sequence"/>
</dbReference>
<dbReference type="AlphaFoldDB" id="A0A1X1UBA5"/>
<dbReference type="SMART" id="SM00347">
    <property type="entry name" value="HTH_MARR"/>
    <property type="match status" value="1"/>
</dbReference>
<comment type="caution">
    <text evidence="2">The sequence shown here is derived from an EMBL/GenBank/DDBJ whole genome shotgun (WGS) entry which is preliminary data.</text>
</comment>
<dbReference type="InterPro" id="IPR036388">
    <property type="entry name" value="WH-like_DNA-bd_sf"/>
</dbReference>
<dbReference type="InterPro" id="IPR036390">
    <property type="entry name" value="WH_DNA-bd_sf"/>
</dbReference>
<gene>
    <name evidence="2" type="ORF">AWC02_01265</name>
</gene>
<name>A0A1X1UBA5_9MYCO</name>
<dbReference type="Gene3D" id="1.10.10.10">
    <property type="entry name" value="Winged helix-like DNA-binding domain superfamily/Winged helix DNA-binding domain"/>
    <property type="match status" value="1"/>
</dbReference>
<dbReference type="GO" id="GO:0006950">
    <property type="term" value="P:response to stress"/>
    <property type="evidence" value="ECO:0007669"/>
    <property type="project" value="TreeGrafter"/>
</dbReference>
<evidence type="ECO:0000313" key="2">
    <source>
        <dbReference type="EMBL" id="ORV54105.1"/>
    </source>
</evidence>
<proteinExistence type="predicted"/>
<dbReference type="PANTHER" id="PTHR33164">
    <property type="entry name" value="TRANSCRIPTIONAL REGULATOR, MARR FAMILY"/>
    <property type="match status" value="1"/>
</dbReference>